<dbReference type="Proteomes" id="UP001153714">
    <property type="component" value="Chromosome 3"/>
</dbReference>
<accession>A0A9N9R875</accession>
<reference evidence="1" key="1">
    <citation type="submission" date="2021-12" db="EMBL/GenBank/DDBJ databases">
        <authorList>
            <person name="King R."/>
        </authorList>
    </citation>
    <scope>NUCLEOTIDE SEQUENCE</scope>
</reference>
<proteinExistence type="predicted"/>
<evidence type="ECO:0000313" key="2">
    <source>
        <dbReference type="Proteomes" id="UP001153714"/>
    </source>
</evidence>
<dbReference type="AlphaFoldDB" id="A0A9N9R875"/>
<name>A0A9N9R875_9NEOP</name>
<dbReference type="EMBL" id="OU893334">
    <property type="protein sequence ID" value="CAG9791459.1"/>
    <property type="molecule type" value="Genomic_DNA"/>
</dbReference>
<evidence type="ECO:0000313" key="1">
    <source>
        <dbReference type="EMBL" id="CAG9791459.1"/>
    </source>
</evidence>
<reference evidence="1" key="2">
    <citation type="submission" date="2022-10" db="EMBL/GenBank/DDBJ databases">
        <authorList>
            <consortium name="ENA_rothamsted_submissions"/>
            <consortium name="culmorum"/>
            <person name="King R."/>
        </authorList>
    </citation>
    <scope>NUCLEOTIDE SEQUENCE</scope>
</reference>
<sequence length="132" mass="15491">MSPLTLEGETLGKKHRHYNTLVKTAATAVTYNLENIRYDDDDIDNLFKVDVACARRNVQYILEVLKGSDILYVSRALRHSVWFLCDDQYAYIINPRHLHQELFPQMATKPKIKLLLQIRLHLKNSDRAEDFF</sequence>
<protein>
    <submittedName>
        <fullName evidence="1">Uncharacterized protein</fullName>
    </submittedName>
</protein>
<keyword evidence="2" id="KW-1185">Reference proteome</keyword>
<gene>
    <name evidence="1" type="ORF">DIATSA_LOCUS9071</name>
</gene>
<organism evidence="1 2">
    <name type="scientific">Diatraea saccharalis</name>
    <name type="common">sugarcane borer</name>
    <dbReference type="NCBI Taxonomy" id="40085"/>
    <lineage>
        <taxon>Eukaryota</taxon>
        <taxon>Metazoa</taxon>
        <taxon>Ecdysozoa</taxon>
        <taxon>Arthropoda</taxon>
        <taxon>Hexapoda</taxon>
        <taxon>Insecta</taxon>
        <taxon>Pterygota</taxon>
        <taxon>Neoptera</taxon>
        <taxon>Endopterygota</taxon>
        <taxon>Lepidoptera</taxon>
        <taxon>Glossata</taxon>
        <taxon>Ditrysia</taxon>
        <taxon>Pyraloidea</taxon>
        <taxon>Crambidae</taxon>
        <taxon>Crambinae</taxon>
        <taxon>Diatraea</taxon>
    </lineage>
</organism>
<dbReference type="OrthoDB" id="7100635at2759"/>